<feature type="region of interest" description="Disordered" evidence="8">
    <location>
        <begin position="1"/>
        <end position="33"/>
    </location>
</feature>
<feature type="transmembrane region" description="Helical" evidence="9">
    <location>
        <begin position="320"/>
        <end position="342"/>
    </location>
</feature>
<feature type="transmembrane region" description="Helical" evidence="9">
    <location>
        <begin position="195"/>
        <end position="218"/>
    </location>
</feature>
<dbReference type="EMBL" id="CP034206">
    <property type="protein sequence ID" value="QBZ58581.1"/>
    <property type="molecule type" value="Genomic_DNA"/>
</dbReference>
<feature type="transmembrane region" description="Helical" evidence="9">
    <location>
        <begin position="354"/>
        <end position="374"/>
    </location>
</feature>
<organism evidence="11 12">
    <name type="scientific">Pyricularia oryzae</name>
    <name type="common">Rice blast fungus</name>
    <name type="synonym">Magnaporthe oryzae</name>
    <dbReference type="NCBI Taxonomy" id="318829"/>
    <lineage>
        <taxon>Eukaryota</taxon>
        <taxon>Fungi</taxon>
        <taxon>Dikarya</taxon>
        <taxon>Ascomycota</taxon>
        <taxon>Pezizomycotina</taxon>
        <taxon>Sordariomycetes</taxon>
        <taxon>Sordariomycetidae</taxon>
        <taxon>Magnaporthales</taxon>
        <taxon>Pyriculariaceae</taxon>
        <taxon>Pyricularia</taxon>
    </lineage>
</organism>
<reference evidence="11 12" key="1">
    <citation type="journal article" date="2019" name="Mol. Biol. Evol.">
        <title>Blast fungal genomes show frequent chromosomal changes, gene gains and losses, and effector gene turnover.</title>
        <authorList>
            <person name="Gomez Luciano L.B."/>
            <person name="Jason Tsai I."/>
            <person name="Chuma I."/>
            <person name="Tosa Y."/>
            <person name="Chen Y.H."/>
            <person name="Li J.Y."/>
            <person name="Li M.Y."/>
            <person name="Jade Lu M.Y."/>
            <person name="Nakayashiki H."/>
            <person name="Li W.H."/>
        </authorList>
    </citation>
    <scope>NUCLEOTIDE SEQUENCE [LARGE SCALE GENOMIC DNA]</scope>
    <source>
        <strain evidence="11">MZ5-1-6</strain>
    </source>
</reference>
<dbReference type="PROSITE" id="PS50850">
    <property type="entry name" value="MFS"/>
    <property type="match status" value="1"/>
</dbReference>
<dbReference type="InterPro" id="IPR003663">
    <property type="entry name" value="Sugar/inositol_transpt"/>
</dbReference>
<keyword evidence="4 9" id="KW-0812">Transmembrane</keyword>
<evidence type="ECO:0000256" key="2">
    <source>
        <dbReference type="ARBA" id="ARBA00010992"/>
    </source>
</evidence>
<dbReference type="PRINTS" id="PR00171">
    <property type="entry name" value="SUGRTRNSPORT"/>
</dbReference>
<dbReference type="InterPro" id="IPR050360">
    <property type="entry name" value="MFS_Sugar_Transporters"/>
</dbReference>
<keyword evidence="3 7" id="KW-0813">Transport</keyword>
<dbReference type="GO" id="GO:0016020">
    <property type="term" value="C:membrane"/>
    <property type="evidence" value="ECO:0007669"/>
    <property type="project" value="UniProtKB-SubCell"/>
</dbReference>
<feature type="transmembrane region" description="Helical" evidence="9">
    <location>
        <begin position="99"/>
        <end position="118"/>
    </location>
</feature>
<dbReference type="InterPro" id="IPR005828">
    <property type="entry name" value="MFS_sugar_transport-like"/>
</dbReference>
<evidence type="ECO:0000256" key="9">
    <source>
        <dbReference type="SAM" id="Phobius"/>
    </source>
</evidence>
<sequence length="552" mass="60463">MASSGDDKMATPLGDEKQKQVQADSMPENHDDAGQATALAEDVAAAQYSPWTASMWRLYAVLACAYLCGCLNGYDGSLMGGLNGMDSYRDYFGTQVDGSSTGLTFAMYNIGGIAATAFTGPVNDWFGRRWGMWIGAAIASCLFQIIIGTGVQAPAETGQRFLAGRFVLGFGVSFCCVSAPCYVSEIAHPVWRGTLTGLYNCTWYIGAILASWVTYAVAETMKGSLDAWRIPVWCQLVTSGFVLIFALFLPESPRWLMANDRYEEAQRVLAKYHGEGNPEHPLVLLQLKEMTMQITQDGSDKRWWDYSALFNTRAHRRRMICVLGMGVFGQASGNSLSSYYMAAMLKTAGITEQGRVLAFNATNPMVSFIGAVLGARMTDVVGRRPLLLSTIVFASVCFAIITGTTKLATEDPSNTAAGNATVAFIFIFGVVFSFGWTPLQSMYIAETLPTETRAKGTAIGSLASACASTVLQYSAGPAFESISYYYYIVFVFWDLFEGVIIYFFWPETKDRTLEELEEVFQAPNPVKKSLEKRDTHTVLNTLNANNDKMLSV</sequence>
<gene>
    <name evidence="11" type="ORF">PoMZ_03537</name>
</gene>
<feature type="transmembrane region" description="Helical" evidence="9">
    <location>
        <begin position="58"/>
        <end position="79"/>
    </location>
</feature>
<evidence type="ECO:0000259" key="10">
    <source>
        <dbReference type="PROSITE" id="PS50850"/>
    </source>
</evidence>
<dbReference type="PANTHER" id="PTHR48022:SF70">
    <property type="entry name" value="MONOSACCHARIDE TRANSPORTER, PUTATIVE (AFU_ORTHOLOGUE AFUA_5G14540)-RELATED"/>
    <property type="match status" value="1"/>
</dbReference>
<accession>A0A4P7NB04</accession>
<evidence type="ECO:0000256" key="4">
    <source>
        <dbReference type="ARBA" id="ARBA00022692"/>
    </source>
</evidence>
<dbReference type="FunFam" id="1.20.1250.20:FF:000217">
    <property type="entry name" value="MFS lactose permease, putative"/>
    <property type="match status" value="1"/>
</dbReference>
<dbReference type="VEuPathDB" id="FungiDB:M_BR32_EuGene_00075451"/>
<dbReference type="InterPro" id="IPR036259">
    <property type="entry name" value="MFS_trans_sf"/>
</dbReference>
<dbReference type="Proteomes" id="UP000294847">
    <property type="component" value="Chromosome 3"/>
</dbReference>
<feature type="domain" description="Major facilitator superfamily (MFS) profile" evidence="10">
    <location>
        <begin position="61"/>
        <end position="509"/>
    </location>
</feature>
<evidence type="ECO:0000256" key="8">
    <source>
        <dbReference type="SAM" id="MobiDB-lite"/>
    </source>
</evidence>
<dbReference type="Pfam" id="PF00083">
    <property type="entry name" value="Sugar_tr"/>
    <property type="match status" value="1"/>
</dbReference>
<evidence type="ECO:0000256" key="1">
    <source>
        <dbReference type="ARBA" id="ARBA00004141"/>
    </source>
</evidence>
<feature type="transmembrane region" description="Helical" evidence="9">
    <location>
        <begin position="457"/>
        <end position="478"/>
    </location>
</feature>
<dbReference type="Gene3D" id="1.20.1250.20">
    <property type="entry name" value="MFS general substrate transporter like domains"/>
    <property type="match status" value="1"/>
</dbReference>
<feature type="transmembrane region" description="Helical" evidence="9">
    <location>
        <begin position="416"/>
        <end position="436"/>
    </location>
</feature>
<evidence type="ECO:0000256" key="5">
    <source>
        <dbReference type="ARBA" id="ARBA00022989"/>
    </source>
</evidence>
<dbReference type="SUPFAM" id="SSF103473">
    <property type="entry name" value="MFS general substrate transporter"/>
    <property type="match status" value="1"/>
</dbReference>
<evidence type="ECO:0000256" key="6">
    <source>
        <dbReference type="ARBA" id="ARBA00023136"/>
    </source>
</evidence>
<dbReference type="AlphaFoldDB" id="A0A4P7NB04"/>
<evidence type="ECO:0000313" key="12">
    <source>
        <dbReference type="Proteomes" id="UP000294847"/>
    </source>
</evidence>
<protein>
    <recommendedName>
        <fullName evidence="10">Major facilitator superfamily (MFS) profile domain-containing protein</fullName>
    </recommendedName>
</protein>
<feature type="transmembrane region" description="Helical" evidence="9">
    <location>
        <begin position="484"/>
        <end position="505"/>
    </location>
</feature>
<feature type="transmembrane region" description="Helical" evidence="9">
    <location>
        <begin position="230"/>
        <end position="249"/>
    </location>
</feature>
<evidence type="ECO:0000313" key="11">
    <source>
        <dbReference type="EMBL" id="QBZ58581.1"/>
    </source>
</evidence>
<keyword evidence="6 9" id="KW-0472">Membrane</keyword>
<evidence type="ECO:0000256" key="7">
    <source>
        <dbReference type="RuleBase" id="RU003346"/>
    </source>
</evidence>
<keyword evidence="5 9" id="KW-1133">Transmembrane helix</keyword>
<feature type="transmembrane region" description="Helical" evidence="9">
    <location>
        <begin position="130"/>
        <end position="151"/>
    </location>
</feature>
<feature type="compositionally biased region" description="Basic and acidic residues" evidence="8">
    <location>
        <begin position="1"/>
        <end position="19"/>
    </location>
</feature>
<feature type="transmembrane region" description="Helical" evidence="9">
    <location>
        <begin position="163"/>
        <end position="183"/>
    </location>
</feature>
<dbReference type="InterPro" id="IPR020846">
    <property type="entry name" value="MFS_dom"/>
</dbReference>
<dbReference type="NCBIfam" id="TIGR00879">
    <property type="entry name" value="SP"/>
    <property type="match status" value="1"/>
</dbReference>
<name>A0A4P7NB04_PYROR</name>
<comment type="subcellular location">
    <subcellularLocation>
        <location evidence="1">Membrane</location>
        <topology evidence="1">Multi-pass membrane protein</topology>
    </subcellularLocation>
</comment>
<evidence type="ECO:0000256" key="3">
    <source>
        <dbReference type="ARBA" id="ARBA00022448"/>
    </source>
</evidence>
<proteinExistence type="inferred from homology"/>
<comment type="similarity">
    <text evidence="2 7">Belongs to the major facilitator superfamily. Sugar transporter (TC 2.A.1.1) family.</text>
</comment>
<feature type="transmembrane region" description="Helical" evidence="9">
    <location>
        <begin position="386"/>
        <end position="404"/>
    </location>
</feature>
<dbReference type="PANTHER" id="PTHR48022">
    <property type="entry name" value="PLASTIDIC GLUCOSE TRANSPORTER 4"/>
    <property type="match status" value="1"/>
</dbReference>
<dbReference type="GO" id="GO:0005351">
    <property type="term" value="F:carbohydrate:proton symporter activity"/>
    <property type="evidence" value="ECO:0007669"/>
    <property type="project" value="TreeGrafter"/>
</dbReference>